<evidence type="ECO:0000313" key="1">
    <source>
        <dbReference type="EMBL" id="QES21411.1"/>
    </source>
</evidence>
<accession>A0A5P2AWX1</accession>
<dbReference type="Proteomes" id="UP000324106">
    <property type="component" value="Chromosome"/>
</dbReference>
<proteinExistence type="predicted"/>
<name>A0A5P2AWX1_STRVZ</name>
<sequence>MCAEHGIEYHRLGCVPVSPPQSGTTQDILERCRDVCGATAIYMDGSMTAIEIICGDINCNDAAILIAGN</sequence>
<protein>
    <submittedName>
        <fullName evidence="1">Uncharacterized protein</fullName>
    </submittedName>
</protein>
<dbReference type="EMBL" id="CP029194">
    <property type="protein sequence ID" value="QES21411.1"/>
    <property type="molecule type" value="Genomic_DNA"/>
</dbReference>
<reference evidence="1 2" key="1">
    <citation type="submission" date="2018-05" db="EMBL/GenBank/DDBJ databases">
        <title>Streptomyces venezuelae.</title>
        <authorList>
            <person name="Kim W."/>
            <person name="Lee N."/>
            <person name="Cho B.-K."/>
        </authorList>
    </citation>
    <scope>NUCLEOTIDE SEQUENCE [LARGE SCALE GENOMIC DNA]</scope>
    <source>
        <strain evidence="1 2">ATCC 15068</strain>
    </source>
</reference>
<gene>
    <name evidence="1" type="ORF">DEJ46_21800</name>
</gene>
<dbReference type="AlphaFoldDB" id="A0A5P2AWX1"/>
<evidence type="ECO:0000313" key="2">
    <source>
        <dbReference type="Proteomes" id="UP000324106"/>
    </source>
</evidence>
<organism evidence="1 2">
    <name type="scientific">Streptomyces venezuelae</name>
    <dbReference type="NCBI Taxonomy" id="54571"/>
    <lineage>
        <taxon>Bacteria</taxon>
        <taxon>Bacillati</taxon>
        <taxon>Actinomycetota</taxon>
        <taxon>Actinomycetes</taxon>
        <taxon>Kitasatosporales</taxon>
        <taxon>Streptomycetaceae</taxon>
        <taxon>Streptomyces</taxon>
    </lineage>
</organism>